<dbReference type="Proteomes" id="UP000526408">
    <property type="component" value="Unassembled WGS sequence"/>
</dbReference>
<evidence type="ECO:0000256" key="11">
    <source>
        <dbReference type="ARBA" id="ARBA00049191"/>
    </source>
</evidence>
<evidence type="ECO:0000256" key="1">
    <source>
        <dbReference type="ARBA" id="ARBA00003937"/>
    </source>
</evidence>
<comment type="pathway">
    <text evidence="2">Siderophore biosynthesis; enterobactin biosynthesis.</text>
</comment>
<dbReference type="Gene3D" id="3.90.470.20">
    <property type="entry name" value="4'-phosphopantetheinyl transferase domain"/>
    <property type="match status" value="2"/>
</dbReference>
<dbReference type="PANTHER" id="PTHR38096">
    <property type="entry name" value="ENTEROBACTIN SYNTHASE COMPONENT D"/>
    <property type="match status" value="1"/>
</dbReference>
<dbReference type="InterPro" id="IPR003542">
    <property type="entry name" value="Enbac_synth_compD-like"/>
</dbReference>
<evidence type="ECO:0000256" key="6">
    <source>
        <dbReference type="ARBA" id="ARBA00022679"/>
    </source>
</evidence>
<evidence type="ECO:0000256" key="9">
    <source>
        <dbReference type="ARBA" id="ARBA00031996"/>
    </source>
</evidence>
<evidence type="ECO:0000259" key="14">
    <source>
        <dbReference type="Pfam" id="PF01648"/>
    </source>
</evidence>
<dbReference type="Pfam" id="PF17837">
    <property type="entry name" value="4PPT_N"/>
    <property type="match status" value="1"/>
</dbReference>
<feature type="binding site" evidence="12">
    <location>
        <position position="163"/>
    </location>
    <ligand>
        <name>CoA</name>
        <dbReference type="ChEBI" id="CHEBI:57287"/>
    </ligand>
</feature>
<feature type="binding site" evidence="12">
    <location>
        <begin position="98"/>
        <end position="99"/>
    </location>
    <ligand>
        <name>CoA</name>
        <dbReference type="ChEBI" id="CHEBI:57287"/>
    </ligand>
</feature>
<evidence type="ECO:0000256" key="3">
    <source>
        <dbReference type="ARBA" id="ARBA00008342"/>
    </source>
</evidence>
<accession>A0A7X6GZJ8</accession>
<sequence>MPPHRPPQDRPPGAALAAAARDLCGARIGWAWADPGHHHPLWPGEALDGAVPRRAAEFSAGRAAARQAMAALGLPPAALPVGRDRAPVWPEAMVGSISHSRTACLAAVARRADHAGLGIDIEAAPGPEPAMWPSYMTDAERAALPSDGVAAQSMAFALFSAKEAAFKAQGGQVGFRDIAIGLDLAGGRFEARFPPVAGHAPPLLEGRIAVVAGHVLAVVARPA</sequence>
<feature type="binding site" evidence="13">
    <location>
        <position position="122"/>
    </location>
    <ligand>
        <name>Mg(2+)</name>
        <dbReference type="ChEBI" id="CHEBI:18420"/>
    </ligand>
</feature>
<comment type="similarity">
    <text evidence="3">Belongs to the P-Pant transferase superfamily. EntD family.</text>
</comment>
<dbReference type="Pfam" id="PF01648">
    <property type="entry name" value="ACPS"/>
    <property type="match status" value="1"/>
</dbReference>
<evidence type="ECO:0000259" key="15">
    <source>
        <dbReference type="Pfam" id="PF17837"/>
    </source>
</evidence>
<evidence type="ECO:0000256" key="8">
    <source>
        <dbReference type="ARBA" id="ARBA00029894"/>
    </source>
</evidence>
<dbReference type="AlphaFoldDB" id="A0A7X6GZJ8"/>
<dbReference type="PRINTS" id="PR01399">
    <property type="entry name" value="ENTSNTHTASED"/>
</dbReference>
<dbReference type="GO" id="GO:0008897">
    <property type="term" value="F:holo-[acyl-carrier-protein] synthase activity"/>
    <property type="evidence" value="ECO:0007669"/>
    <property type="project" value="InterPro"/>
</dbReference>
<keyword evidence="17" id="KW-1185">Reference proteome</keyword>
<dbReference type="RefSeq" id="WP_168622406.1">
    <property type="nucleotide sequence ID" value="NZ_JAAZQQ010000002.1"/>
</dbReference>
<dbReference type="UniPathway" id="UPA00017"/>
<keyword evidence="7" id="KW-0259">Enterobactin biosynthesis</keyword>
<keyword evidence="13" id="KW-0460">Magnesium</keyword>
<dbReference type="InterPro" id="IPR041354">
    <property type="entry name" value="4PPT_N"/>
</dbReference>
<evidence type="ECO:0000313" key="16">
    <source>
        <dbReference type="EMBL" id="NKX44002.1"/>
    </source>
</evidence>
<dbReference type="InterPro" id="IPR008278">
    <property type="entry name" value="4-PPantetheinyl_Trfase_dom"/>
</dbReference>
<comment type="catalytic activity">
    <reaction evidence="11">
        <text>apo-[peptidyl-carrier protein] + CoA = holo-[peptidyl-carrier protein] + adenosine 3',5'-bisphosphate + H(+)</text>
        <dbReference type="Rhea" id="RHEA:46228"/>
        <dbReference type="Rhea" id="RHEA-COMP:11479"/>
        <dbReference type="Rhea" id="RHEA-COMP:11480"/>
        <dbReference type="ChEBI" id="CHEBI:15378"/>
        <dbReference type="ChEBI" id="CHEBI:29999"/>
        <dbReference type="ChEBI" id="CHEBI:57287"/>
        <dbReference type="ChEBI" id="CHEBI:58343"/>
        <dbReference type="ChEBI" id="CHEBI:64479"/>
    </reaction>
</comment>
<feature type="binding site" evidence="12">
    <location>
        <position position="167"/>
    </location>
    <ligand>
        <name>CoA</name>
        <dbReference type="ChEBI" id="CHEBI:57287"/>
    </ligand>
</feature>
<evidence type="ECO:0000256" key="13">
    <source>
        <dbReference type="PIRSR" id="PIRSR603542-2"/>
    </source>
</evidence>
<evidence type="ECO:0000313" key="17">
    <source>
        <dbReference type="Proteomes" id="UP000526408"/>
    </source>
</evidence>
<comment type="caution">
    <text evidence="16">The sequence shown here is derived from an EMBL/GenBank/DDBJ whole genome shotgun (WGS) entry which is preliminary data.</text>
</comment>
<evidence type="ECO:0000256" key="12">
    <source>
        <dbReference type="PIRSR" id="PIRSR603542-1"/>
    </source>
</evidence>
<feature type="binding site" evidence="12">
    <location>
        <position position="120"/>
    </location>
    <ligand>
        <name>CoA</name>
        <dbReference type="ChEBI" id="CHEBI:57287"/>
    </ligand>
</feature>
<gene>
    <name evidence="16" type="ORF">HCU73_05325</name>
</gene>
<feature type="binding site" evidence="12">
    <location>
        <position position="54"/>
    </location>
    <ligand>
        <name>CoA</name>
        <dbReference type="ChEBI" id="CHEBI:57287"/>
    </ligand>
</feature>
<keyword evidence="6 16" id="KW-0808">Transferase</keyword>
<organism evidence="16 17">
    <name type="scientific">Roseicyclus persicicus</name>
    <dbReference type="NCBI Taxonomy" id="2650661"/>
    <lineage>
        <taxon>Bacteria</taxon>
        <taxon>Pseudomonadati</taxon>
        <taxon>Pseudomonadota</taxon>
        <taxon>Alphaproteobacteria</taxon>
        <taxon>Rhodobacterales</taxon>
        <taxon>Roseobacteraceae</taxon>
        <taxon>Roseicyclus</taxon>
    </lineage>
</organism>
<evidence type="ECO:0000256" key="7">
    <source>
        <dbReference type="ARBA" id="ARBA00023191"/>
    </source>
</evidence>
<dbReference type="GO" id="GO:0005886">
    <property type="term" value="C:plasma membrane"/>
    <property type="evidence" value="ECO:0007669"/>
    <property type="project" value="TreeGrafter"/>
</dbReference>
<keyword evidence="13" id="KW-0479">Metal-binding</keyword>
<dbReference type="GO" id="GO:0009239">
    <property type="term" value="P:enterobactin biosynthetic process"/>
    <property type="evidence" value="ECO:0007669"/>
    <property type="project" value="UniProtKB-UniPathway"/>
</dbReference>
<feature type="domain" description="4'-phosphopantetheinyl transferase N-terminal" evidence="15">
    <location>
        <begin position="47"/>
        <end position="109"/>
    </location>
</feature>
<comment type="function">
    <text evidence="1">Involved in the biosynthesis of the siderophore enterobactin (enterochelin), which is a macrocyclic trimeric lactone of N-(2,3-dihydroxybenzoyl)-serine. The serine trilactone serves as a scaffolding for the three catechol functionalities that provide hexadentate coordination for the tightly ligated iron(2+) atoms. Plays an essential role in the assembly of the enterobactin by catalyzing the transfer of the 4'-phosphopantetheine (Ppant) moiety from coenzyme A to the apo-domains of both EntB (ArCP domain) and EntF (PCP domain) to yield their holo-forms which make them competent for the activation of 2,3-dihydroxybenzoate (DHB) and L-serine, respectively.</text>
</comment>
<dbReference type="PANTHER" id="PTHR38096:SF1">
    <property type="entry name" value="ENTEROBACTIN SYNTHASE COMPONENT D"/>
    <property type="match status" value="1"/>
</dbReference>
<name>A0A7X6GZJ8_9RHOB</name>
<comment type="cofactor">
    <cofactor evidence="13">
        <name>Mg(2+)</name>
        <dbReference type="ChEBI" id="CHEBI:18420"/>
    </cofactor>
</comment>
<evidence type="ECO:0000256" key="4">
    <source>
        <dbReference type="ARBA" id="ARBA00011503"/>
    </source>
</evidence>
<dbReference type="GO" id="GO:0000287">
    <property type="term" value="F:magnesium ion binding"/>
    <property type="evidence" value="ECO:0007669"/>
    <property type="project" value="InterPro"/>
</dbReference>
<dbReference type="SUPFAM" id="SSF56214">
    <property type="entry name" value="4'-phosphopantetheinyl transferase"/>
    <property type="match status" value="1"/>
</dbReference>
<protein>
    <recommendedName>
        <fullName evidence="5">Enterobactin synthase component D</fullName>
    </recommendedName>
    <alternativeName>
        <fullName evidence="8">4'-phosphopantetheinyl transferase EntD</fullName>
    </alternativeName>
    <alternativeName>
        <fullName evidence="9">Enterochelin synthase D</fullName>
    </alternativeName>
</protein>
<dbReference type="InterPro" id="IPR037143">
    <property type="entry name" value="4-PPantetheinyl_Trfase_dom_sf"/>
</dbReference>
<comment type="subunit">
    <text evidence="4">EntB, EntD, EntE, and EntF form a multienzyme complex called enterobactin synthase.</text>
</comment>
<comment type="catalytic activity">
    <reaction evidence="10">
        <text>apo-[aryl-carrier protein] + CoA = holo-[aryl-carrier protein] + adenosine 3',5'-bisphosphate + H(+)</text>
        <dbReference type="Rhea" id="RHEA:48404"/>
        <dbReference type="Rhea" id="RHEA-COMP:15903"/>
        <dbReference type="Rhea" id="RHEA-COMP:17557"/>
        <dbReference type="ChEBI" id="CHEBI:15378"/>
        <dbReference type="ChEBI" id="CHEBI:29999"/>
        <dbReference type="ChEBI" id="CHEBI:57287"/>
        <dbReference type="ChEBI" id="CHEBI:58343"/>
        <dbReference type="ChEBI" id="CHEBI:64479"/>
    </reaction>
</comment>
<dbReference type="GO" id="GO:0009366">
    <property type="term" value="C:enterobactin synthetase complex"/>
    <property type="evidence" value="ECO:0007669"/>
    <property type="project" value="InterPro"/>
</dbReference>
<evidence type="ECO:0000256" key="2">
    <source>
        <dbReference type="ARBA" id="ARBA00004993"/>
    </source>
</evidence>
<evidence type="ECO:0000256" key="5">
    <source>
        <dbReference type="ARBA" id="ARBA00019087"/>
    </source>
</evidence>
<reference evidence="16 17" key="1">
    <citation type="submission" date="2020-04" db="EMBL/GenBank/DDBJ databases">
        <authorList>
            <person name="Yoon J."/>
        </authorList>
    </citation>
    <scope>NUCLEOTIDE SEQUENCE [LARGE SCALE GENOMIC DNA]</scope>
    <source>
        <strain evidence="16 17">KMU-115</strain>
    </source>
</reference>
<feature type="binding site" evidence="13">
    <location>
        <position position="120"/>
    </location>
    <ligand>
        <name>Mg(2+)</name>
        <dbReference type="ChEBI" id="CHEBI:18420"/>
    </ligand>
</feature>
<proteinExistence type="inferred from homology"/>
<feature type="domain" description="4'-phosphopantetheinyl transferase" evidence="14">
    <location>
        <begin position="116"/>
        <end position="187"/>
    </location>
</feature>
<feature type="binding site" evidence="13">
    <location>
        <position position="121"/>
    </location>
    <ligand>
        <name>Mg(2+)</name>
        <dbReference type="ChEBI" id="CHEBI:18420"/>
    </ligand>
</feature>
<feature type="binding site" evidence="12">
    <location>
        <position position="62"/>
    </location>
    <ligand>
        <name>CoA</name>
        <dbReference type="ChEBI" id="CHEBI:57287"/>
    </ligand>
</feature>
<dbReference type="EMBL" id="JAAZQQ010000002">
    <property type="protein sequence ID" value="NKX44002.1"/>
    <property type="molecule type" value="Genomic_DNA"/>
</dbReference>
<evidence type="ECO:0000256" key="10">
    <source>
        <dbReference type="ARBA" id="ARBA00049176"/>
    </source>
</evidence>